<dbReference type="EMBL" id="JBHSDT010000008">
    <property type="protein sequence ID" value="MFC4404680.1"/>
    <property type="molecule type" value="Genomic_DNA"/>
</dbReference>
<dbReference type="Pfam" id="PF02620">
    <property type="entry name" value="YceD"/>
    <property type="match status" value="1"/>
</dbReference>
<organism evidence="1 2">
    <name type="scientific">Gracilibacillus xinjiangensis</name>
    <dbReference type="NCBI Taxonomy" id="1193282"/>
    <lineage>
        <taxon>Bacteria</taxon>
        <taxon>Bacillati</taxon>
        <taxon>Bacillota</taxon>
        <taxon>Bacilli</taxon>
        <taxon>Bacillales</taxon>
        <taxon>Bacillaceae</taxon>
        <taxon>Gracilibacillus</taxon>
    </lineage>
</organism>
<dbReference type="Proteomes" id="UP001595882">
    <property type="component" value="Unassembled WGS sequence"/>
</dbReference>
<dbReference type="RefSeq" id="WP_390253562.1">
    <property type="nucleotide sequence ID" value="NZ_JBHSDT010000008.1"/>
</dbReference>
<comment type="caution">
    <text evidence="1">The sequence shown here is derived from an EMBL/GenBank/DDBJ whole genome shotgun (WGS) entry which is preliminary data.</text>
</comment>
<reference evidence="2" key="1">
    <citation type="journal article" date="2019" name="Int. J. Syst. Evol. Microbiol.">
        <title>The Global Catalogue of Microorganisms (GCM) 10K type strain sequencing project: providing services to taxonomists for standard genome sequencing and annotation.</title>
        <authorList>
            <consortium name="The Broad Institute Genomics Platform"/>
            <consortium name="The Broad Institute Genome Sequencing Center for Infectious Disease"/>
            <person name="Wu L."/>
            <person name="Ma J."/>
        </authorList>
    </citation>
    <scope>NUCLEOTIDE SEQUENCE [LARGE SCALE GENOMIC DNA]</scope>
    <source>
        <strain evidence="2">CCUG 37865</strain>
    </source>
</reference>
<sequence length="173" mass="19770">MKISLQKLKQLHGNPLSFDESVDVRELEELDNDIRKIDPVQVKGTARIDGTEITFDFDIMGQMILPCARTLVDVPYDFTIHAVETFTTSSYKSNDGEVHKVDTEVLDLNPYIKENIILEIPFRVFAEQEVLEANTISEGKGWTLMTEEQTNEKIDPRLEKLKALLDDNNNESL</sequence>
<keyword evidence="2" id="KW-1185">Reference proteome</keyword>
<evidence type="ECO:0000313" key="2">
    <source>
        <dbReference type="Proteomes" id="UP001595882"/>
    </source>
</evidence>
<accession>A0ABV8WYW4</accession>
<evidence type="ECO:0000313" key="1">
    <source>
        <dbReference type="EMBL" id="MFC4404680.1"/>
    </source>
</evidence>
<gene>
    <name evidence="1" type="ORF">ACFOY7_16550</name>
</gene>
<name>A0ABV8WYW4_9BACI</name>
<proteinExistence type="predicted"/>
<dbReference type="InterPro" id="IPR003772">
    <property type="entry name" value="YceD"/>
</dbReference>
<protein>
    <submittedName>
        <fullName evidence="1">YceD family protein</fullName>
    </submittedName>
</protein>